<feature type="region of interest" description="Disordered" evidence="3">
    <location>
        <begin position="729"/>
        <end position="751"/>
    </location>
</feature>
<feature type="region of interest" description="Disordered" evidence="3">
    <location>
        <begin position="1007"/>
        <end position="1030"/>
    </location>
</feature>
<feature type="compositionally biased region" description="Acidic residues" evidence="3">
    <location>
        <begin position="2058"/>
        <end position="2074"/>
    </location>
</feature>
<dbReference type="SUPFAM" id="SSF48403">
    <property type="entry name" value="Ankyrin repeat"/>
    <property type="match status" value="1"/>
</dbReference>
<comment type="similarity">
    <text evidence="1">Belongs to the BCOR family.</text>
</comment>
<reference evidence="5 6" key="1">
    <citation type="submission" date="2025-04" db="UniProtKB">
        <authorList>
            <consortium name="RefSeq"/>
        </authorList>
    </citation>
    <scope>IDENTIFICATION</scope>
    <source>
        <tissue evidence="5 6">Entire body</tissue>
    </source>
</reference>
<evidence type="ECO:0000256" key="2">
    <source>
        <dbReference type="PROSITE-ProRule" id="PRU00023"/>
    </source>
</evidence>
<feature type="region of interest" description="Disordered" evidence="3">
    <location>
        <begin position="2051"/>
        <end position="2074"/>
    </location>
</feature>
<dbReference type="RefSeq" id="XP_018328554.1">
    <property type="nucleotide sequence ID" value="XM_018473052.2"/>
</dbReference>
<dbReference type="InterPro" id="IPR036770">
    <property type="entry name" value="Ankyrin_rpt-contain_sf"/>
</dbReference>
<feature type="compositionally biased region" description="Low complexity" evidence="3">
    <location>
        <begin position="300"/>
        <end position="312"/>
    </location>
</feature>
<feature type="compositionally biased region" description="Basic and acidic residues" evidence="3">
    <location>
        <begin position="1742"/>
        <end position="1755"/>
    </location>
</feature>
<feature type="repeat" description="ANK" evidence="2">
    <location>
        <begin position="1967"/>
        <end position="1999"/>
    </location>
</feature>
<feature type="compositionally biased region" description="Basic residues" evidence="3">
    <location>
        <begin position="1446"/>
        <end position="1455"/>
    </location>
</feature>
<feature type="region of interest" description="Disordered" evidence="3">
    <location>
        <begin position="409"/>
        <end position="528"/>
    </location>
</feature>
<dbReference type="RefSeq" id="XP_018328552.1">
    <property type="nucleotide sequence ID" value="XM_018473050.2"/>
</dbReference>
<dbReference type="OrthoDB" id="3666223at2759"/>
<gene>
    <name evidence="5 6 7" type="primary">LOC108739236</name>
</gene>
<feature type="compositionally biased region" description="Polar residues" evidence="3">
    <location>
        <begin position="105"/>
        <end position="118"/>
    </location>
</feature>
<dbReference type="RefSeq" id="XP_018328553.1">
    <property type="nucleotide sequence ID" value="XM_018473051.1"/>
</dbReference>
<feature type="compositionally biased region" description="Polar residues" evidence="3">
    <location>
        <begin position="1584"/>
        <end position="1601"/>
    </location>
</feature>
<evidence type="ECO:0000313" key="7">
    <source>
        <dbReference type="RefSeq" id="XP_018328554.1"/>
    </source>
</evidence>
<dbReference type="PANTHER" id="PTHR24117:SF9">
    <property type="entry name" value="BCL-6 COREPRESSOR PCGF1 BINDING DOMAIN-CONTAINING PROTEIN"/>
    <property type="match status" value="1"/>
</dbReference>
<feature type="compositionally biased region" description="Polar residues" evidence="3">
    <location>
        <begin position="736"/>
        <end position="745"/>
    </location>
</feature>
<dbReference type="GO" id="GO:0000122">
    <property type="term" value="P:negative regulation of transcription by RNA polymerase II"/>
    <property type="evidence" value="ECO:0007669"/>
    <property type="project" value="TreeGrafter"/>
</dbReference>
<feature type="repeat" description="ANK" evidence="2">
    <location>
        <begin position="1934"/>
        <end position="1966"/>
    </location>
</feature>
<dbReference type="PANTHER" id="PTHR24117">
    <property type="entry name" value="AGAP007537-PB"/>
    <property type="match status" value="1"/>
</dbReference>
<dbReference type="InterPro" id="IPR002110">
    <property type="entry name" value="Ankyrin_rpt"/>
</dbReference>
<feature type="compositionally biased region" description="Low complexity" evidence="3">
    <location>
        <begin position="119"/>
        <end position="132"/>
    </location>
</feature>
<dbReference type="PROSITE" id="PS50088">
    <property type="entry name" value="ANK_REPEAT"/>
    <property type="match status" value="2"/>
</dbReference>
<dbReference type="STRING" id="224129.A0A1W4X6T8"/>
<feature type="compositionally biased region" description="Low complexity" evidence="3">
    <location>
        <begin position="1756"/>
        <end position="1766"/>
    </location>
</feature>
<dbReference type="CDD" id="cd14259">
    <property type="entry name" value="PUFD_like"/>
    <property type="match status" value="1"/>
</dbReference>
<dbReference type="PRINTS" id="PR01415">
    <property type="entry name" value="ANKYRIN"/>
</dbReference>
<feature type="region of interest" description="Disordered" evidence="3">
    <location>
        <begin position="982"/>
        <end position="1001"/>
    </location>
</feature>
<evidence type="ECO:0000313" key="6">
    <source>
        <dbReference type="RefSeq" id="XP_018328553.1"/>
    </source>
</evidence>
<feature type="compositionally biased region" description="Polar residues" evidence="3">
    <location>
        <begin position="865"/>
        <end position="879"/>
    </location>
</feature>
<feature type="compositionally biased region" description="Polar residues" evidence="3">
    <location>
        <begin position="1149"/>
        <end position="1178"/>
    </location>
</feature>
<feature type="compositionally biased region" description="Low complexity" evidence="3">
    <location>
        <begin position="1567"/>
        <end position="1583"/>
    </location>
</feature>
<feature type="compositionally biased region" description="Low complexity" evidence="3">
    <location>
        <begin position="154"/>
        <end position="275"/>
    </location>
</feature>
<dbReference type="GO" id="GO:0003714">
    <property type="term" value="F:transcription corepressor activity"/>
    <property type="evidence" value="ECO:0007669"/>
    <property type="project" value="TreeGrafter"/>
</dbReference>
<name>A0A1W4X6T8_AGRPL</name>
<sequence length="2191" mass="246600">MDVTFTNVLEGARQYFQGLPATTGGSVFSSNNENNLNRNNVSEQQIQDRSDNNVSYWPQQQHQHLHQQQQQQPQQQHQQQPQQDRSQVDVMHRAPSTHSEPTRPPSQQQDSRNCSSIYNLQQQSQPEQLNPQIINYNYPRPHSREVSSNSNVSQQQQHMQQQQHVQHQQHYQQHQPYSQQQQMHQQQQQQQLQHHQMQNQQQKQQQQVQNPLQQQQQMHQKHMQQQQQQQQQQMHQKQQQQQQQHYQQQPQQHLQQPQPPQQQQQQVHHQQYQSHIMPNPAYHPSVSQHPRTPARHQERTTPSSTSGSSSQTYHQLQNSTSSQSVMQQYSHYQQSSRPQCPVHSQSQVQNHSSSSTSSYAYQSQTPYSAHGQSNSTAMYNSNVPTSQSNTTATNGQIQNYYSNQKAVNIQNYGSNNGSGNSENHHPVQYSSPAASQSVSSSQSHKTTHNLPPIAALSSTHYHTGRTGRENLRIPASRNQQHPTTSSYAPNQVNTSSAATTHHQQQQNVPKNNTHDSTNMQYNTSQCQSNRVSNQNYHYVTTIAGHSNYTTTTATNSTTNNVFHYQYSRSNSNFQSATPQTGHMYPSAKVTTHVQPSTPQLTNLNHATNPTSVIKQKRESPLDLSVKTVKTSADSTLDDVVENSGGSEVQRISKYNHNGRNAMYPLVQPTYGSYPSSEVNQSTVHINAMSKAQPSNMGAPKVEFLPNFNMRGLNQPYNNSANNKFDTHKGAVPPQTPLYTNTSPQKSAYERSKPFVPNSANREVHKNYAAGASAPVPVNSYPVQKVSKKTSQSLPRVDFPPVNHKLEMTPPYVSKRRFEMPTVVPSKMAKVDSWKQAIDQQIEQRFSSYTKLKEQERQETHITKMDQLNSKNSYPTAGQQERSKELYGYNYRSTYDAAENQVYSGGRQTQVNHNQTYVPSASAHHYPGYNNIRPQSKIQDLPHNVNPLTRTGSSTSLHHGLSPNKNTGGADKRVISLLRNSLESKGAKEAQKKLEQEQQKSMENLVNHRPKTDIQQPSTDVTAPLQPKLGLGGRQNVSPFAATSLHERNTNTPTAYKFHLPKAIDSVKFESDITKEGDSSSGRVNSISEEIQPSINSNSNSNSDYDGLAAFLAARIRTKAELKQVSTSQYSFNANSTQPILPGAPEMQESLKQNADSQNTMCNGTSNLQKYSLDPSQYQPRKRLFSRSEDEANSKTFTSNVPHRDKSGLRSSSETSVFDFPDSDSEGEMPVLERQSLNEMRRERRNSLKDRIEEGVKFEQSSEPPRSNSPFDLMFDEACDKFLEELKSGTGKKRGRRKKVVEPEVIAKLEETVIKETIAEVKLETDETEENKSKTFQDVVVVKQEPNTYVEIKVETEAGEEVKPEIKTKETEICIINPTINCIKVESDSDSDVPLIDCKNKVKCSSPTIKSEVKVTVVKSKECTTETNGAKKPICDSSDSEPEPRPVKHSPKKGRTPKGSPTKQKNAEKESELKGKTVKKIARHTKKPVFGDGTEFRPGWEEEVFKYKKSLRMPSGLIHVTRPPAWHRLSTSLPDLDPYPNSPSASISTENADMKKVKTEIVDSDIDSNSSFNFSFSKNNNYDSEGSSSIKSMPTPKSNSSILDKLIQKYGTRKRKRPKKKEEDSGPKIIPKPEDPLELLPTPGLEITPTRESKKKEQVIKSDSVFLGFRKKTVDNFKNTFIKSSNCLVGINEQFKTVVLKSRTRKQTRVLKQKATIREVFGEERPASAPPVTCIDNTDDQEDKSKPTIKIEKDSQTRSSSRCSSKSATPLENSKEVLKGKLLKNKIKLTETLDLLEHSNIKKEMDSKSETLSIDDDSVSVKSNDTTSTTHSKRRIKSIRRKFSSGFDYIRKKKKQTKKETQEGETGTPKLKKKGILTKASPESIQDIQKEIKTWVMNKGIGETHLHRAARLGYTDITAYCLEKMDSMPSPKDNAGYTPLHEACARGHLGIARLLLMYGANVSESAQGGIRPLHEATENGFVEIVRLLLSYGADPVLATYSGLTPLSLTSDETTMFVLQNHIADIRGDPAPPWTFFGPASCFDFSDPVPEESGFNPLDDVPDPDPPPDQDDDDDSVMEFEVSDFPLPNLYTLTNESSTDQWILLQDLSNILKIKSRDALLKQITGCATTTASSHKNVIKELKTQDFLDQAQCSQYLCAGEKINVRASKIALVKFTDKVKKLLNIEKVVVPER</sequence>
<dbReference type="Pfam" id="PF12796">
    <property type="entry name" value="Ank_2"/>
    <property type="match status" value="1"/>
</dbReference>
<feature type="region of interest" description="Disordered" evidence="3">
    <location>
        <begin position="1531"/>
        <end position="1551"/>
    </location>
</feature>
<feature type="compositionally biased region" description="Polar residues" evidence="3">
    <location>
        <begin position="313"/>
        <end position="338"/>
    </location>
</feature>
<feature type="region of interest" description="Disordered" evidence="3">
    <location>
        <begin position="1720"/>
        <end position="1771"/>
    </location>
</feature>
<feature type="compositionally biased region" description="Basic and acidic residues" evidence="3">
    <location>
        <begin position="984"/>
        <end position="999"/>
    </location>
</feature>
<accession>A0A1W4X6T8</accession>
<protein>
    <submittedName>
        <fullName evidence="5 6">Uncharacterized protein LOC108739236 isoform X1</fullName>
    </submittedName>
</protein>
<evidence type="ECO:0000256" key="1">
    <source>
        <dbReference type="ARBA" id="ARBA00034703"/>
    </source>
</evidence>
<feature type="region of interest" description="Disordered" evidence="3">
    <location>
        <begin position="1149"/>
        <end position="1228"/>
    </location>
</feature>
<feature type="compositionally biased region" description="Low complexity" evidence="3">
    <location>
        <begin position="341"/>
        <end position="369"/>
    </location>
</feature>
<feature type="region of interest" description="Disordered" evidence="3">
    <location>
        <begin position="860"/>
        <end position="882"/>
    </location>
</feature>
<feature type="compositionally biased region" description="Low complexity" evidence="3">
    <location>
        <begin position="58"/>
        <end position="83"/>
    </location>
</feature>
<proteinExistence type="inferred from homology"/>
<dbReference type="Proteomes" id="UP000192223">
    <property type="component" value="Unplaced"/>
</dbReference>
<feature type="region of interest" description="Disordered" evidence="3">
    <location>
        <begin position="57"/>
        <end position="393"/>
    </location>
</feature>
<feature type="compositionally biased region" description="Polar residues" evidence="3">
    <location>
        <begin position="945"/>
        <end position="966"/>
    </location>
</feature>
<organism evidence="4 5">
    <name type="scientific">Agrilus planipennis</name>
    <name type="common">Emerald ash borer</name>
    <name type="synonym">Agrilus marcopoli</name>
    <dbReference type="NCBI Taxonomy" id="224129"/>
    <lineage>
        <taxon>Eukaryota</taxon>
        <taxon>Metazoa</taxon>
        <taxon>Ecdysozoa</taxon>
        <taxon>Arthropoda</taxon>
        <taxon>Hexapoda</taxon>
        <taxon>Insecta</taxon>
        <taxon>Pterygota</taxon>
        <taxon>Neoptera</taxon>
        <taxon>Endopterygota</taxon>
        <taxon>Coleoptera</taxon>
        <taxon>Polyphaga</taxon>
        <taxon>Elateriformia</taxon>
        <taxon>Buprestoidea</taxon>
        <taxon>Buprestidae</taxon>
        <taxon>Agrilinae</taxon>
        <taxon>Agrilus</taxon>
    </lineage>
</organism>
<feature type="compositionally biased region" description="Polar residues" evidence="3">
    <location>
        <begin position="476"/>
        <end position="528"/>
    </location>
</feature>
<dbReference type="GeneID" id="108739236"/>
<feature type="compositionally biased region" description="Basic and acidic residues" evidence="3">
    <location>
        <begin position="1464"/>
        <end position="1474"/>
    </location>
</feature>
<feature type="compositionally biased region" description="Polar residues" evidence="3">
    <location>
        <begin position="1819"/>
        <end position="1829"/>
    </location>
</feature>
<feature type="region of interest" description="Disordered" evidence="3">
    <location>
        <begin position="944"/>
        <end position="969"/>
    </location>
</feature>
<evidence type="ECO:0000313" key="4">
    <source>
        <dbReference type="Proteomes" id="UP000192223"/>
    </source>
</evidence>
<feature type="region of interest" description="Disordered" evidence="3">
    <location>
        <begin position="1803"/>
        <end position="1834"/>
    </location>
</feature>
<dbReference type="Gene3D" id="1.25.40.20">
    <property type="entry name" value="Ankyrin repeat-containing domain"/>
    <property type="match status" value="1"/>
</dbReference>
<dbReference type="SMART" id="SM00248">
    <property type="entry name" value="ANK"/>
    <property type="match status" value="3"/>
</dbReference>
<evidence type="ECO:0000256" key="3">
    <source>
        <dbReference type="SAM" id="MobiDB-lite"/>
    </source>
</evidence>
<feature type="region of interest" description="Disordered" evidence="3">
    <location>
        <begin position="1567"/>
        <end position="1653"/>
    </location>
</feature>
<evidence type="ECO:0000313" key="5">
    <source>
        <dbReference type="RefSeq" id="XP_018328552.1"/>
    </source>
</evidence>
<dbReference type="PROSITE" id="PS50297">
    <property type="entry name" value="ANK_REP_REGION"/>
    <property type="match status" value="2"/>
</dbReference>
<feature type="region of interest" description="Disordered" evidence="3">
    <location>
        <begin position="1426"/>
        <end position="1494"/>
    </location>
</feature>
<dbReference type="KEGG" id="apln:108739236"/>
<feature type="compositionally biased region" description="Basic and acidic residues" evidence="3">
    <location>
        <begin position="1619"/>
        <end position="1634"/>
    </location>
</feature>
<feature type="compositionally biased region" description="Low complexity" evidence="3">
    <location>
        <begin position="413"/>
        <end position="443"/>
    </location>
</feature>
<keyword evidence="2" id="KW-0040">ANK repeat</keyword>
<keyword evidence="4" id="KW-1185">Reference proteome</keyword>
<dbReference type="InterPro" id="IPR047144">
    <property type="entry name" value="BCOR-like"/>
</dbReference>
<feature type="compositionally biased region" description="Polar residues" evidence="3">
    <location>
        <begin position="370"/>
        <end position="393"/>
    </location>
</feature>
<feature type="compositionally biased region" description="Polar residues" evidence="3">
    <location>
        <begin position="1541"/>
        <end position="1550"/>
    </location>
</feature>
<dbReference type="GO" id="GO:0005634">
    <property type="term" value="C:nucleus"/>
    <property type="evidence" value="ECO:0007669"/>
    <property type="project" value="TreeGrafter"/>
</dbReference>
<feature type="compositionally biased region" description="Basic residues" evidence="3">
    <location>
        <begin position="1475"/>
        <end position="1486"/>
    </location>
</feature>